<dbReference type="InterPro" id="IPR015915">
    <property type="entry name" value="Kelch-typ_b-propeller"/>
</dbReference>
<keyword evidence="2" id="KW-1185">Reference proteome</keyword>
<comment type="caution">
    <text evidence="1">The sequence shown here is derived from an EMBL/GenBank/DDBJ whole genome shotgun (WGS) entry which is preliminary data.</text>
</comment>
<dbReference type="EMBL" id="NKQK01000018">
    <property type="protein sequence ID" value="PSS04764.1"/>
    <property type="molecule type" value="Genomic_DNA"/>
</dbReference>
<accession>A0A2R6QA33</accession>
<dbReference type="InParanoid" id="A0A2R6QA33"/>
<dbReference type="STRING" id="1590841.A0A2R6QA33"/>
<dbReference type="PANTHER" id="PTHR47365">
    <property type="entry name" value="PLANT PROTEIN, PUTATIVE-RELATED"/>
    <property type="match status" value="1"/>
</dbReference>
<dbReference type="Proteomes" id="UP000241394">
    <property type="component" value="Chromosome LG18"/>
</dbReference>
<proteinExistence type="predicted"/>
<evidence type="ECO:0000313" key="1">
    <source>
        <dbReference type="EMBL" id="PSS04764.1"/>
    </source>
</evidence>
<dbReference type="Pfam" id="PF01344">
    <property type="entry name" value="Kelch_1"/>
    <property type="match status" value="1"/>
</dbReference>
<gene>
    <name evidence="1" type="ORF">CEY00_Acc20622</name>
</gene>
<dbReference type="InterPro" id="IPR006652">
    <property type="entry name" value="Kelch_1"/>
</dbReference>
<organism evidence="1 2">
    <name type="scientific">Actinidia chinensis var. chinensis</name>
    <name type="common">Chinese soft-hair kiwi</name>
    <dbReference type="NCBI Taxonomy" id="1590841"/>
    <lineage>
        <taxon>Eukaryota</taxon>
        <taxon>Viridiplantae</taxon>
        <taxon>Streptophyta</taxon>
        <taxon>Embryophyta</taxon>
        <taxon>Tracheophyta</taxon>
        <taxon>Spermatophyta</taxon>
        <taxon>Magnoliopsida</taxon>
        <taxon>eudicotyledons</taxon>
        <taxon>Gunneridae</taxon>
        <taxon>Pentapetalae</taxon>
        <taxon>asterids</taxon>
        <taxon>Ericales</taxon>
        <taxon>Actinidiaceae</taxon>
        <taxon>Actinidia</taxon>
    </lineage>
</organism>
<sequence length="230" mass="25496">MKIYVAGGQSALVGARGVSSTEVYNPSLDEWTQLPNMNTLRYKCVGVTWRGKIHVVGGFVESTDYPVVGYTDRTSTEVYNEPSGKWDLVPGMWQLDVPPNQIIAVEGRLLRLGDCLNAWKGHIEAYDGNLNLWYLVEGSQLQIPSSPTLTSPSDGERWPTTKRNFLTMAPIGTYLYFLVGYRKGRDSLCTKLGVHVFNTSAAGGGWRCMEPIEVEGEKELCSHCCVVQLP</sequence>
<reference evidence="2" key="2">
    <citation type="journal article" date="2018" name="BMC Genomics">
        <title>A manually annotated Actinidia chinensis var. chinensis (kiwifruit) genome highlights the challenges associated with draft genomes and gene prediction in plants.</title>
        <authorList>
            <person name="Pilkington S.M."/>
            <person name="Crowhurst R."/>
            <person name="Hilario E."/>
            <person name="Nardozza S."/>
            <person name="Fraser L."/>
            <person name="Peng Y."/>
            <person name="Gunaseelan K."/>
            <person name="Simpson R."/>
            <person name="Tahir J."/>
            <person name="Deroles S.C."/>
            <person name="Templeton K."/>
            <person name="Luo Z."/>
            <person name="Davy M."/>
            <person name="Cheng C."/>
            <person name="McNeilage M."/>
            <person name="Scaglione D."/>
            <person name="Liu Y."/>
            <person name="Zhang Q."/>
            <person name="Datson P."/>
            <person name="De Silva N."/>
            <person name="Gardiner S.E."/>
            <person name="Bassett H."/>
            <person name="Chagne D."/>
            <person name="McCallum J."/>
            <person name="Dzierzon H."/>
            <person name="Deng C."/>
            <person name="Wang Y.Y."/>
            <person name="Barron L."/>
            <person name="Manako K."/>
            <person name="Bowen J."/>
            <person name="Foster T.M."/>
            <person name="Erridge Z.A."/>
            <person name="Tiffin H."/>
            <person name="Waite C.N."/>
            <person name="Davies K.M."/>
            <person name="Grierson E.P."/>
            <person name="Laing W.A."/>
            <person name="Kirk R."/>
            <person name="Chen X."/>
            <person name="Wood M."/>
            <person name="Montefiori M."/>
            <person name="Brummell D.A."/>
            <person name="Schwinn K.E."/>
            <person name="Catanach A."/>
            <person name="Fullerton C."/>
            <person name="Li D."/>
            <person name="Meiyalaghan S."/>
            <person name="Nieuwenhuizen N."/>
            <person name="Read N."/>
            <person name="Prakash R."/>
            <person name="Hunter D."/>
            <person name="Zhang H."/>
            <person name="McKenzie M."/>
            <person name="Knabel M."/>
            <person name="Harris A."/>
            <person name="Allan A.C."/>
            <person name="Gleave A."/>
            <person name="Chen A."/>
            <person name="Janssen B.J."/>
            <person name="Plunkett B."/>
            <person name="Ampomah-Dwamena C."/>
            <person name="Voogd C."/>
            <person name="Leif D."/>
            <person name="Lafferty D."/>
            <person name="Souleyre E.J.F."/>
            <person name="Varkonyi-Gasic E."/>
            <person name="Gambi F."/>
            <person name="Hanley J."/>
            <person name="Yao J.L."/>
            <person name="Cheung J."/>
            <person name="David K.M."/>
            <person name="Warren B."/>
            <person name="Marsh K."/>
            <person name="Snowden K.C."/>
            <person name="Lin-Wang K."/>
            <person name="Brian L."/>
            <person name="Martinez-Sanchez M."/>
            <person name="Wang M."/>
            <person name="Ileperuma N."/>
            <person name="Macnee N."/>
            <person name="Campin R."/>
            <person name="McAtee P."/>
            <person name="Drummond R.S.M."/>
            <person name="Espley R.V."/>
            <person name="Ireland H.S."/>
            <person name="Wu R."/>
            <person name="Atkinson R.G."/>
            <person name="Karunairetnam S."/>
            <person name="Bulley S."/>
            <person name="Chunkath S."/>
            <person name="Hanley Z."/>
            <person name="Storey R."/>
            <person name="Thrimawithana A.H."/>
            <person name="Thomson S."/>
            <person name="David C."/>
            <person name="Testolin R."/>
            <person name="Huang H."/>
            <person name="Hellens R.P."/>
            <person name="Schaffer R.J."/>
        </authorList>
    </citation>
    <scope>NUCLEOTIDE SEQUENCE [LARGE SCALE GENOMIC DNA]</scope>
    <source>
        <strain evidence="2">cv. Red5</strain>
    </source>
</reference>
<dbReference type="AlphaFoldDB" id="A0A2R6QA33"/>
<reference evidence="1 2" key="1">
    <citation type="submission" date="2017-07" db="EMBL/GenBank/DDBJ databases">
        <title>An improved, manually edited Actinidia chinensis var. chinensis (kiwifruit) genome highlights the challenges associated with draft genomes and gene prediction in plants.</title>
        <authorList>
            <person name="Pilkington S."/>
            <person name="Crowhurst R."/>
            <person name="Hilario E."/>
            <person name="Nardozza S."/>
            <person name="Fraser L."/>
            <person name="Peng Y."/>
            <person name="Gunaseelan K."/>
            <person name="Simpson R."/>
            <person name="Tahir J."/>
            <person name="Deroles S."/>
            <person name="Templeton K."/>
            <person name="Luo Z."/>
            <person name="Davy M."/>
            <person name="Cheng C."/>
            <person name="Mcneilage M."/>
            <person name="Scaglione D."/>
            <person name="Liu Y."/>
            <person name="Zhang Q."/>
            <person name="Datson P."/>
            <person name="De Silva N."/>
            <person name="Gardiner S."/>
            <person name="Bassett H."/>
            <person name="Chagne D."/>
            <person name="Mccallum J."/>
            <person name="Dzierzon H."/>
            <person name="Deng C."/>
            <person name="Wang Y.-Y."/>
            <person name="Barron N."/>
            <person name="Manako K."/>
            <person name="Bowen J."/>
            <person name="Foster T."/>
            <person name="Erridge Z."/>
            <person name="Tiffin H."/>
            <person name="Waite C."/>
            <person name="Davies K."/>
            <person name="Grierson E."/>
            <person name="Laing W."/>
            <person name="Kirk R."/>
            <person name="Chen X."/>
            <person name="Wood M."/>
            <person name="Montefiori M."/>
            <person name="Brummell D."/>
            <person name="Schwinn K."/>
            <person name="Catanach A."/>
            <person name="Fullerton C."/>
            <person name="Li D."/>
            <person name="Meiyalaghan S."/>
            <person name="Nieuwenhuizen N."/>
            <person name="Read N."/>
            <person name="Prakash R."/>
            <person name="Hunter D."/>
            <person name="Zhang H."/>
            <person name="Mckenzie M."/>
            <person name="Knabel M."/>
            <person name="Harris A."/>
            <person name="Allan A."/>
            <person name="Chen A."/>
            <person name="Janssen B."/>
            <person name="Plunkett B."/>
            <person name="Dwamena C."/>
            <person name="Voogd C."/>
            <person name="Leif D."/>
            <person name="Lafferty D."/>
            <person name="Souleyre E."/>
            <person name="Varkonyi-Gasic E."/>
            <person name="Gambi F."/>
            <person name="Hanley J."/>
            <person name="Yao J.-L."/>
            <person name="Cheung J."/>
            <person name="David K."/>
            <person name="Warren B."/>
            <person name="Marsh K."/>
            <person name="Snowden K."/>
            <person name="Lin-Wang K."/>
            <person name="Brian L."/>
            <person name="Martinez-Sanchez M."/>
            <person name="Wang M."/>
            <person name="Ileperuma N."/>
            <person name="Macnee N."/>
            <person name="Campin R."/>
            <person name="Mcatee P."/>
            <person name="Drummond R."/>
            <person name="Espley R."/>
            <person name="Ireland H."/>
            <person name="Wu R."/>
            <person name="Atkinson R."/>
            <person name="Karunairetnam S."/>
            <person name="Bulley S."/>
            <person name="Chunkath S."/>
            <person name="Hanley Z."/>
            <person name="Storey R."/>
            <person name="Thrimawithana A."/>
            <person name="Thomson S."/>
            <person name="David C."/>
            <person name="Testolin R."/>
        </authorList>
    </citation>
    <scope>NUCLEOTIDE SEQUENCE [LARGE SCALE GENOMIC DNA]</scope>
    <source>
        <strain evidence="2">cv. Red5</strain>
        <tissue evidence="1">Young leaf</tissue>
    </source>
</reference>
<dbReference type="Gramene" id="PSS04764">
    <property type="protein sequence ID" value="PSS04764"/>
    <property type="gene ID" value="CEY00_Acc20622"/>
</dbReference>
<protein>
    <submittedName>
        <fullName evidence="1">F-box/kelch-repeat protein</fullName>
    </submittedName>
</protein>
<dbReference type="PANTHER" id="PTHR47365:SF1">
    <property type="entry name" value="F-BOX_KELCH-REPEAT PROTEIN"/>
    <property type="match status" value="1"/>
</dbReference>
<evidence type="ECO:0000313" key="2">
    <source>
        <dbReference type="Proteomes" id="UP000241394"/>
    </source>
</evidence>
<dbReference type="OrthoDB" id="45365at2759"/>
<dbReference type="SUPFAM" id="SSF117281">
    <property type="entry name" value="Kelch motif"/>
    <property type="match status" value="1"/>
</dbReference>
<name>A0A2R6QA33_ACTCC</name>
<dbReference type="Gene3D" id="2.120.10.80">
    <property type="entry name" value="Kelch-type beta propeller"/>
    <property type="match status" value="1"/>
</dbReference>
<dbReference type="SMART" id="SM00612">
    <property type="entry name" value="Kelch"/>
    <property type="match status" value="1"/>
</dbReference>